<dbReference type="OrthoDB" id="9816293at2"/>
<feature type="transmembrane region" description="Helical" evidence="2">
    <location>
        <begin position="95"/>
        <end position="113"/>
    </location>
</feature>
<evidence type="ECO:0000256" key="1">
    <source>
        <dbReference type="PIRNR" id="PIRNR016789"/>
    </source>
</evidence>
<keyword evidence="4" id="KW-1185">Reference proteome</keyword>
<accession>A0A2R8CKH2</accession>
<evidence type="ECO:0000313" key="3">
    <source>
        <dbReference type="EMBL" id="SPJ33343.1"/>
    </source>
</evidence>
<keyword evidence="2" id="KW-1133">Transmembrane helix</keyword>
<organism evidence="3 4">
    <name type="scientific">Kushneria phyllosphaerae</name>
    <dbReference type="NCBI Taxonomy" id="2100822"/>
    <lineage>
        <taxon>Bacteria</taxon>
        <taxon>Pseudomonadati</taxon>
        <taxon>Pseudomonadota</taxon>
        <taxon>Gammaproteobacteria</taxon>
        <taxon>Oceanospirillales</taxon>
        <taxon>Halomonadaceae</taxon>
        <taxon>Kushneria</taxon>
    </lineage>
</organism>
<protein>
    <recommendedName>
        <fullName evidence="1">Inner membrane protein</fullName>
    </recommendedName>
</protein>
<reference evidence="4" key="1">
    <citation type="submission" date="2018-03" db="EMBL/GenBank/DDBJ databases">
        <authorList>
            <person name="Navarro De La Torre S."/>
        </authorList>
    </citation>
    <scope>NUCLEOTIDE SEQUENCE [LARGE SCALE GENOMIC DNA]</scope>
    <source>
        <strain evidence="4">EAod3</strain>
    </source>
</reference>
<feature type="transmembrane region" description="Helical" evidence="2">
    <location>
        <begin position="70"/>
        <end position="89"/>
    </location>
</feature>
<keyword evidence="2" id="KW-0812">Transmembrane</keyword>
<keyword evidence="1" id="KW-0997">Cell inner membrane</keyword>
<dbReference type="GO" id="GO:0005886">
    <property type="term" value="C:plasma membrane"/>
    <property type="evidence" value="ECO:0007669"/>
    <property type="project" value="UniProtKB-SubCell"/>
</dbReference>
<proteinExistence type="predicted"/>
<name>A0A2R8CKH2_9GAMM</name>
<keyword evidence="1 2" id="KW-0472">Membrane</keyword>
<dbReference type="PANTHER" id="PTHR35813:SF1">
    <property type="entry name" value="INNER MEMBRANE PROTEIN YBAN"/>
    <property type="match status" value="1"/>
</dbReference>
<comment type="subcellular location">
    <subcellularLocation>
        <location evidence="1">Cell inner membrane</location>
        <topology evidence="1">Multi-pass membrane protein</topology>
    </subcellularLocation>
</comment>
<dbReference type="PIRSF" id="PIRSF016789">
    <property type="entry name" value="DUF454"/>
    <property type="match status" value="1"/>
</dbReference>
<keyword evidence="1" id="KW-1003">Cell membrane</keyword>
<dbReference type="Proteomes" id="UP000244934">
    <property type="component" value="Unassembled WGS sequence"/>
</dbReference>
<dbReference type="PANTHER" id="PTHR35813">
    <property type="entry name" value="INNER MEMBRANE PROTEIN YBAN"/>
    <property type="match status" value="1"/>
</dbReference>
<evidence type="ECO:0000256" key="2">
    <source>
        <dbReference type="SAM" id="Phobius"/>
    </source>
</evidence>
<dbReference type="InterPro" id="IPR007401">
    <property type="entry name" value="DUF454"/>
</dbReference>
<dbReference type="RefSeq" id="WP_108842198.1">
    <property type="nucleotide sequence ID" value="NZ_ONZI01000002.1"/>
</dbReference>
<dbReference type="AlphaFoldDB" id="A0A2R8CKH2"/>
<dbReference type="EMBL" id="ONZI01000002">
    <property type="protein sequence ID" value="SPJ33343.1"/>
    <property type="molecule type" value="Genomic_DNA"/>
</dbReference>
<dbReference type="Pfam" id="PF04304">
    <property type="entry name" value="DUF454"/>
    <property type="match status" value="1"/>
</dbReference>
<gene>
    <name evidence="3" type="primary">ybaN_1</name>
    <name evidence="3" type="ORF">KSP9073_01348</name>
</gene>
<sequence length="123" mass="13350">MRYFWIGLAGICFALGAAGVIVPLLPTTPFMLAAVALASKGSPRFARWIRQHRLAGPAIKNWEHERAISPRAKGLAVVTLVFSALVIWITIPSLVVRIGVTLLLAGIGSWLVTRATPSQRRKP</sequence>
<evidence type="ECO:0000313" key="4">
    <source>
        <dbReference type="Proteomes" id="UP000244934"/>
    </source>
</evidence>